<proteinExistence type="predicted"/>
<evidence type="ECO:0008006" key="3">
    <source>
        <dbReference type="Google" id="ProtNLM"/>
    </source>
</evidence>
<dbReference type="InterPro" id="IPR011008">
    <property type="entry name" value="Dimeric_a/b-barrel"/>
</dbReference>
<dbReference type="SUPFAM" id="SSF54909">
    <property type="entry name" value="Dimeric alpha+beta barrel"/>
    <property type="match status" value="1"/>
</dbReference>
<dbReference type="STRING" id="1533.SAMN05443638_10244"/>
<sequence>MKKNVGIFVKINYKLDEETKKHLKNTSCKYRETNLSRYLLCGGIYNKNGGSFIFQANSLKEAENIIKNNPFVNTAYYSFEILSKNYLSLSN</sequence>
<keyword evidence="2" id="KW-1185">Reference proteome</keyword>
<dbReference type="Proteomes" id="UP000184035">
    <property type="component" value="Unassembled WGS sequence"/>
</dbReference>
<accession>A0A1M4T6N6</accession>
<dbReference type="EMBL" id="FQVM01000002">
    <property type="protein sequence ID" value="SHE40129.1"/>
    <property type="molecule type" value="Genomic_DNA"/>
</dbReference>
<dbReference type="RefSeq" id="WP_072892463.1">
    <property type="nucleotide sequence ID" value="NZ_FQVM01000002.1"/>
</dbReference>
<gene>
    <name evidence="1" type="ORF">SAMN05443638_10244</name>
</gene>
<protein>
    <recommendedName>
        <fullName evidence="3">YCII-related domain-containing protein</fullName>
    </recommendedName>
</protein>
<organism evidence="1 2">
    <name type="scientific">Clostridium fallax</name>
    <dbReference type="NCBI Taxonomy" id="1533"/>
    <lineage>
        <taxon>Bacteria</taxon>
        <taxon>Bacillati</taxon>
        <taxon>Bacillota</taxon>
        <taxon>Clostridia</taxon>
        <taxon>Eubacteriales</taxon>
        <taxon>Clostridiaceae</taxon>
        <taxon>Clostridium</taxon>
    </lineage>
</organism>
<dbReference type="AlphaFoldDB" id="A0A1M4T6N6"/>
<name>A0A1M4T6N6_9CLOT</name>
<evidence type="ECO:0000313" key="1">
    <source>
        <dbReference type="EMBL" id="SHE40129.1"/>
    </source>
</evidence>
<dbReference type="OrthoDB" id="162319at2"/>
<reference evidence="1 2" key="1">
    <citation type="submission" date="2016-11" db="EMBL/GenBank/DDBJ databases">
        <authorList>
            <person name="Jaros S."/>
            <person name="Januszkiewicz K."/>
            <person name="Wedrychowicz H."/>
        </authorList>
    </citation>
    <scope>NUCLEOTIDE SEQUENCE [LARGE SCALE GENOMIC DNA]</scope>
    <source>
        <strain evidence="1 2">DSM 2631</strain>
    </source>
</reference>
<evidence type="ECO:0000313" key="2">
    <source>
        <dbReference type="Proteomes" id="UP000184035"/>
    </source>
</evidence>